<dbReference type="SUPFAM" id="SSF54909">
    <property type="entry name" value="Dimeric alpha+beta barrel"/>
    <property type="match status" value="1"/>
</dbReference>
<evidence type="ECO:0000313" key="4">
    <source>
        <dbReference type="EMBL" id="GAA4464624.1"/>
    </source>
</evidence>
<dbReference type="Proteomes" id="UP001500067">
    <property type="component" value="Unassembled WGS sequence"/>
</dbReference>
<name>A0ABP8NBZ9_9BACT</name>
<evidence type="ECO:0000256" key="1">
    <source>
        <dbReference type="ARBA" id="ARBA00007689"/>
    </source>
</evidence>
<comment type="similarity">
    <text evidence="1">Belongs to the YciI family.</text>
</comment>
<dbReference type="InterPro" id="IPR005545">
    <property type="entry name" value="YCII"/>
</dbReference>
<comment type="caution">
    <text evidence="4">The sequence shown here is derived from an EMBL/GenBank/DDBJ whole genome shotgun (WGS) entry which is preliminary data.</text>
</comment>
<reference evidence="5" key="1">
    <citation type="journal article" date="2019" name="Int. J. Syst. Evol. Microbiol.">
        <title>The Global Catalogue of Microorganisms (GCM) 10K type strain sequencing project: providing services to taxonomists for standard genome sequencing and annotation.</title>
        <authorList>
            <consortium name="The Broad Institute Genomics Platform"/>
            <consortium name="The Broad Institute Genome Sequencing Center for Infectious Disease"/>
            <person name="Wu L."/>
            <person name="Ma J."/>
        </authorList>
    </citation>
    <scope>NUCLEOTIDE SEQUENCE [LARGE SCALE GENOMIC DNA]</scope>
    <source>
        <strain evidence="5">JCM 32105</strain>
    </source>
</reference>
<organism evidence="4 5">
    <name type="scientific">Nemorincola caseinilytica</name>
    <dbReference type="NCBI Taxonomy" id="2054315"/>
    <lineage>
        <taxon>Bacteria</taxon>
        <taxon>Pseudomonadati</taxon>
        <taxon>Bacteroidota</taxon>
        <taxon>Chitinophagia</taxon>
        <taxon>Chitinophagales</taxon>
        <taxon>Chitinophagaceae</taxon>
        <taxon>Nemorincola</taxon>
    </lineage>
</organism>
<protein>
    <recommendedName>
        <fullName evidence="3">YCII-related domain-containing protein</fullName>
    </recommendedName>
</protein>
<evidence type="ECO:0000259" key="3">
    <source>
        <dbReference type="Pfam" id="PF03795"/>
    </source>
</evidence>
<keyword evidence="5" id="KW-1185">Reference proteome</keyword>
<dbReference type="RefSeq" id="WP_345081075.1">
    <property type="nucleotide sequence ID" value="NZ_BAABFA010000010.1"/>
</dbReference>
<feature type="chain" id="PRO_5046104967" description="YCII-related domain-containing protein" evidence="2">
    <location>
        <begin position="20"/>
        <end position="129"/>
    </location>
</feature>
<proteinExistence type="inferred from homology"/>
<feature type="signal peptide" evidence="2">
    <location>
        <begin position="1"/>
        <end position="19"/>
    </location>
</feature>
<evidence type="ECO:0000256" key="2">
    <source>
        <dbReference type="SAM" id="SignalP"/>
    </source>
</evidence>
<dbReference type="EMBL" id="BAABFA010000010">
    <property type="protein sequence ID" value="GAA4464624.1"/>
    <property type="molecule type" value="Genomic_DNA"/>
</dbReference>
<gene>
    <name evidence="4" type="ORF">GCM10023093_15380</name>
</gene>
<feature type="domain" description="YCII-related" evidence="3">
    <location>
        <begin position="35"/>
        <end position="120"/>
    </location>
</feature>
<dbReference type="Gene3D" id="3.30.70.1060">
    <property type="entry name" value="Dimeric alpha+beta barrel"/>
    <property type="match status" value="1"/>
</dbReference>
<accession>A0ABP8NBZ9</accession>
<evidence type="ECO:0000313" key="5">
    <source>
        <dbReference type="Proteomes" id="UP001500067"/>
    </source>
</evidence>
<keyword evidence="2" id="KW-0732">Signal</keyword>
<sequence>MRHLIATICFLAFSLTAAAQKKETPETQYEMKKYYLVLLKRGPEQGQDSATLAALMKEHLAHLERMYNENKMSMCGPLAVDNEIRGICVYHIDDIEEVRRLAGSDPAVKAGRLTVQVLPWYTAKGMILK</sequence>
<dbReference type="Pfam" id="PF03795">
    <property type="entry name" value="YCII"/>
    <property type="match status" value="1"/>
</dbReference>
<dbReference type="InterPro" id="IPR011008">
    <property type="entry name" value="Dimeric_a/b-barrel"/>
</dbReference>